<proteinExistence type="predicted"/>
<accession>A7XF36</accession>
<name>A7XF36_9CAUD</name>
<evidence type="ECO:0000313" key="2">
    <source>
        <dbReference type="Proteomes" id="UP000001124"/>
    </source>
</evidence>
<gene>
    <name evidence="1" type="ORF">phi1p084.1</name>
</gene>
<protein>
    <submittedName>
        <fullName evidence="1">Uncharacterized protein</fullName>
    </submittedName>
</protein>
<dbReference type="Proteomes" id="UP000001124">
    <property type="component" value="Genome"/>
</dbReference>
<dbReference type="EMBL" id="EF437941">
    <property type="protein sequence ID" value="ABR24594.1"/>
    <property type="molecule type" value="Genomic_DNA"/>
</dbReference>
<evidence type="ECO:0000313" key="1">
    <source>
        <dbReference type="EMBL" id="ABR24594.1"/>
    </source>
</evidence>
<keyword evidence="2" id="KW-1185">Reference proteome</keyword>
<dbReference type="RefSeq" id="YP_001469428.1">
    <property type="nucleotide sequence ID" value="NC_009821.1"/>
</dbReference>
<reference evidence="1 2" key="1">
    <citation type="journal article" date="2010" name="Genome Biol. Evol.">
        <title>Mobile regulatory cassettes mediate modular shuffling in T4-type phage genomes.</title>
        <authorList>
            <person name="Arbiol C."/>
            <person name="Comeau A.M."/>
            <person name="Kutateladze M."/>
            <person name="Adamia R."/>
            <person name="Krisch H.M."/>
        </authorList>
    </citation>
    <scope>NUCLEOTIDE SEQUENCE [LARGE SCALE GENOMIC DNA]</scope>
</reference>
<dbReference type="KEGG" id="vg:5602115"/>
<sequence>MKGKDLYLQYSCNGYWAIVHQRTMTIETGYGRFKHYYTNGRE</sequence>
<dbReference type="GeneID" id="5602115"/>
<organism evidence="1 2">
    <name type="scientific">Escherichia phage Phi1</name>
    <dbReference type="NCBI Taxonomy" id="448384"/>
    <lineage>
        <taxon>Viruses</taxon>
        <taxon>Duplodnaviria</taxon>
        <taxon>Heunggongvirae</taxon>
        <taxon>Uroviricota</taxon>
        <taxon>Caudoviricetes</taxon>
        <taxon>Pantevenvirales</taxon>
        <taxon>Straboviridae</taxon>
        <taxon>Krischvirus</taxon>
        <taxon>Krischvirus georgiaone</taxon>
    </lineage>
</organism>